<feature type="binding site" evidence="9">
    <location>
        <position position="131"/>
    </location>
    <ligand>
        <name>a divalent metal cation</name>
        <dbReference type="ChEBI" id="CHEBI:60240"/>
    </ligand>
</feature>
<dbReference type="InterPro" id="IPR010329">
    <property type="entry name" value="3hydroanth_dOase"/>
</dbReference>
<dbReference type="Pfam" id="PF06052">
    <property type="entry name" value="3-HAO"/>
    <property type="match status" value="1"/>
</dbReference>
<evidence type="ECO:0000256" key="7">
    <source>
        <dbReference type="ARBA" id="ARBA00023002"/>
    </source>
</evidence>
<gene>
    <name evidence="9" type="primary">BNA1</name>
    <name evidence="10" type="ORF">MGYG_05100</name>
</gene>
<comment type="subcellular location">
    <subcellularLocation>
        <location evidence="9">Cytoplasm</location>
    </subcellularLocation>
</comment>
<dbReference type="HAMAP" id="MF_00825">
    <property type="entry name" value="3_HAO"/>
    <property type="match status" value="1"/>
</dbReference>
<sequence length="197" mass="21993">MLPPALNIPKWLEKNAHLLKPPISNYCVYHPSSKATQGYTVMVVGGPNARTDYHINTTPEFFYQHKGSIVIKVVDHSTSPPTFQDIPVHEGSLYLLPPNTPHSPVRFADTVGVVLEVPRAKGAKDTLRWYCPECKNIVWEKSFICTDLGTQLNGIIDDFAGDRGKRECKKCGCLAPVRYGDGEVVQPPRFLDDDDED</sequence>
<feature type="binding site" evidence="9">
    <location>
        <position position="134"/>
    </location>
    <ligand>
        <name>a divalent metal cation</name>
        <dbReference type="ChEBI" id="CHEBI:60240"/>
    </ligand>
</feature>
<dbReference type="PANTHER" id="PTHR15497:SF1">
    <property type="entry name" value="3-HYDROXYANTHRANILATE 3,4-DIOXYGENASE"/>
    <property type="match status" value="1"/>
</dbReference>
<keyword evidence="6 9" id="KW-0223">Dioxygenase</keyword>
<dbReference type="EC" id="1.13.11.6" evidence="9"/>
<proteinExistence type="inferred from homology"/>
<dbReference type="GO" id="GO:0000334">
    <property type="term" value="F:3-hydroxyanthranilate 3,4-dioxygenase activity"/>
    <property type="evidence" value="ECO:0007669"/>
    <property type="project" value="UniProtKB-UniRule"/>
</dbReference>
<dbReference type="FunFam" id="2.60.120.10:FF:000093">
    <property type="entry name" value="3-hydroxyanthranilate 3,4-dioxygenase"/>
    <property type="match status" value="1"/>
</dbReference>
<reference evidence="11" key="1">
    <citation type="journal article" date="2012" name="MBio">
        <title>Comparative genome analysis of Trichophyton rubrum and related dermatophytes reveals candidate genes involved in infection.</title>
        <authorList>
            <person name="Martinez D.A."/>
            <person name="Oliver B.G."/>
            <person name="Graeser Y."/>
            <person name="Goldberg J.M."/>
            <person name="Li W."/>
            <person name="Martinez-Rossi N.M."/>
            <person name="Monod M."/>
            <person name="Shelest E."/>
            <person name="Barton R.C."/>
            <person name="Birch E."/>
            <person name="Brakhage A.A."/>
            <person name="Chen Z."/>
            <person name="Gurr S.J."/>
            <person name="Heiman D."/>
            <person name="Heitman J."/>
            <person name="Kosti I."/>
            <person name="Rossi A."/>
            <person name="Saif S."/>
            <person name="Samalova M."/>
            <person name="Saunders C.W."/>
            <person name="Shea T."/>
            <person name="Summerbell R.C."/>
            <person name="Xu J."/>
            <person name="Young S."/>
            <person name="Zeng Q."/>
            <person name="Birren B.W."/>
            <person name="Cuomo C.A."/>
            <person name="White T.C."/>
        </authorList>
    </citation>
    <scope>NUCLEOTIDE SEQUENCE [LARGE SCALE GENOMIC DNA]</scope>
    <source>
        <strain evidence="11">ATCC MYA-4604 / CBS 118893</strain>
    </source>
</reference>
<dbReference type="EMBL" id="DS989825">
    <property type="protein sequence ID" value="EFR02098.1"/>
    <property type="molecule type" value="Genomic_DNA"/>
</dbReference>
<keyword evidence="5 9" id="KW-0479">Metal-binding</keyword>
<dbReference type="AlphaFoldDB" id="E4UYD5"/>
<keyword evidence="11" id="KW-1185">Reference proteome</keyword>
<evidence type="ECO:0000313" key="11">
    <source>
        <dbReference type="Proteomes" id="UP000002669"/>
    </source>
</evidence>
<evidence type="ECO:0000256" key="1">
    <source>
        <dbReference type="ARBA" id="ARBA00001954"/>
    </source>
</evidence>
<organism evidence="11">
    <name type="scientific">Arthroderma gypseum (strain ATCC MYA-4604 / CBS 118893)</name>
    <name type="common">Microsporum gypseum</name>
    <dbReference type="NCBI Taxonomy" id="535722"/>
    <lineage>
        <taxon>Eukaryota</taxon>
        <taxon>Fungi</taxon>
        <taxon>Dikarya</taxon>
        <taxon>Ascomycota</taxon>
        <taxon>Pezizomycotina</taxon>
        <taxon>Eurotiomycetes</taxon>
        <taxon>Eurotiomycetidae</taxon>
        <taxon>Onygenales</taxon>
        <taxon>Arthrodermataceae</taxon>
        <taxon>Nannizzia</taxon>
    </lineage>
</organism>
<feature type="binding site" evidence="9">
    <location>
        <position position="50"/>
    </location>
    <ligand>
        <name>O2</name>
        <dbReference type="ChEBI" id="CHEBI:15379"/>
    </ligand>
</feature>
<evidence type="ECO:0000256" key="4">
    <source>
        <dbReference type="ARBA" id="ARBA00022642"/>
    </source>
</evidence>
<dbReference type="GO" id="GO:0034354">
    <property type="term" value="P:'de novo' NAD+ biosynthetic process from L-tryptophan"/>
    <property type="evidence" value="ECO:0007669"/>
    <property type="project" value="UniProtKB-UniRule"/>
</dbReference>
<feature type="binding site" evidence="9">
    <location>
        <position position="106"/>
    </location>
    <ligand>
        <name>substrate</name>
    </ligand>
</feature>
<keyword evidence="8 9" id="KW-0408">Iron</keyword>
<feature type="binding site" evidence="9">
    <location>
        <position position="60"/>
    </location>
    <ligand>
        <name>substrate</name>
    </ligand>
</feature>
<keyword evidence="7 9" id="KW-0560">Oxidoreductase</keyword>
<dbReference type="OMA" id="KPPVGNQ"/>
<dbReference type="FunCoup" id="E4UYD5">
    <property type="interactions" value="146"/>
</dbReference>
<evidence type="ECO:0000256" key="6">
    <source>
        <dbReference type="ARBA" id="ARBA00022964"/>
    </source>
</evidence>
<evidence type="ECO:0000256" key="5">
    <source>
        <dbReference type="ARBA" id="ARBA00022723"/>
    </source>
</evidence>
<dbReference type="InterPro" id="IPR014710">
    <property type="entry name" value="RmlC-like_jellyroll"/>
</dbReference>
<dbReference type="VEuPathDB" id="FungiDB:MGYG_05100"/>
<dbReference type="GO" id="GO:0019805">
    <property type="term" value="P:quinolinate biosynthetic process"/>
    <property type="evidence" value="ECO:0007669"/>
    <property type="project" value="UniProtKB-UniRule"/>
</dbReference>
<feature type="binding site" evidence="9">
    <location>
        <position position="54"/>
    </location>
    <ligand>
        <name>Fe cation</name>
        <dbReference type="ChEBI" id="CHEBI:24875"/>
        <note>catalytic</note>
    </ligand>
</feature>
<dbReference type="GeneID" id="10027779"/>
<accession>E4UYD5</accession>
<evidence type="ECO:0000256" key="2">
    <source>
        <dbReference type="ARBA" id="ARBA00002752"/>
    </source>
</evidence>
<dbReference type="GO" id="GO:0005737">
    <property type="term" value="C:cytoplasm"/>
    <property type="evidence" value="ECO:0007669"/>
    <property type="project" value="UniProtKB-SubCell"/>
</dbReference>
<protein>
    <recommendedName>
        <fullName evidence="9">3-hydroxyanthranilate 3,4-dioxygenase</fullName>
        <ecNumber evidence="9">1.13.11.6</ecNumber>
    </recommendedName>
    <alternativeName>
        <fullName evidence="9">3-hydroxyanthranilate oxygenase</fullName>
        <shortName evidence="9">3-HAO</shortName>
    </alternativeName>
    <alternativeName>
        <fullName evidence="9">3-hydroxyanthranilic acid dioxygenase</fullName>
        <shortName evidence="9">HAD</shortName>
    </alternativeName>
    <alternativeName>
        <fullName evidence="9">Biosynthesis of nicotinic acid protein 1</fullName>
    </alternativeName>
</protein>
<name>E4UYD5_ARTGP</name>
<dbReference type="GO" id="GO:0008198">
    <property type="term" value="F:ferrous iron binding"/>
    <property type="evidence" value="ECO:0007669"/>
    <property type="project" value="UniProtKB-UniRule"/>
</dbReference>
<evidence type="ECO:0000256" key="8">
    <source>
        <dbReference type="ARBA" id="ARBA00023004"/>
    </source>
</evidence>
<dbReference type="NCBIfam" id="TIGR03037">
    <property type="entry name" value="anthran_nbaC"/>
    <property type="match status" value="1"/>
</dbReference>
<dbReference type="PANTHER" id="PTHR15497">
    <property type="entry name" value="3-HYDROXYANTHRANILATE 3,4-DIOXYGENASE"/>
    <property type="match status" value="1"/>
</dbReference>
<dbReference type="InParanoid" id="E4UYD5"/>
<dbReference type="OrthoDB" id="204928at2759"/>
<dbReference type="GO" id="GO:0043420">
    <property type="term" value="P:anthranilate metabolic process"/>
    <property type="evidence" value="ECO:0007669"/>
    <property type="project" value="UniProtKB-UniRule"/>
</dbReference>
<dbReference type="Proteomes" id="UP000002669">
    <property type="component" value="Unassembled WGS sequence"/>
</dbReference>
<feature type="binding site" evidence="9">
    <location>
        <position position="102"/>
    </location>
    <ligand>
        <name>Fe cation</name>
        <dbReference type="ChEBI" id="CHEBI:24875"/>
        <note>catalytic</note>
    </ligand>
</feature>
<dbReference type="SUPFAM" id="SSF51182">
    <property type="entry name" value="RmlC-like cupins"/>
    <property type="match status" value="1"/>
</dbReference>
<comment type="cofactor">
    <cofactor evidence="1 9">
        <name>Fe(2+)</name>
        <dbReference type="ChEBI" id="CHEBI:29033"/>
    </cofactor>
</comment>
<dbReference type="GO" id="GO:0006569">
    <property type="term" value="P:L-tryptophan catabolic process"/>
    <property type="evidence" value="ECO:0007669"/>
    <property type="project" value="UniProtKB-UniRule"/>
</dbReference>
<dbReference type="HOGENOM" id="CLU_095765_0_0_1"/>
<keyword evidence="4 9" id="KW-0662">Pyridine nucleotide biosynthesis</keyword>
<dbReference type="InterPro" id="IPR011051">
    <property type="entry name" value="RmlC_Cupin_sf"/>
</dbReference>
<dbReference type="CDD" id="cd06123">
    <property type="entry name" value="cupin_HAO"/>
    <property type="match status" value="1"/>
</dbReference>
<evidence type="ECO:0000256" key="3">
    <source>
        <dbReference type="ARBA" id="ARBA00022490"/>
    </source>
</evidence>
<feature type="binding site" evidence="9">
    <location>
        <position position="168"/>
    </location>
    <ligand>
        <name>a divalent metal cation</name>
        <dbReference type="ChEBI" id="CHEBI:60240"/>
    </ligand>
</feature>
<comment type="pathway">
    <text evidence="9">Cofactor biosynthesis; NAD(+) biosynthesis; quinolinate from L-kynurenine: step 3/3.</text>
</comment>
<dbReference type="Gene3D" id="2.60.120.10">
    <property type="entry name" value="Jelly Rolls"/>
    <property type="match status" value="1"/>
</dbReference>
<evidence type="ECO:0000313" key="10">
    <source>
        <dbReference type="EMBL" id="EFR02098.1"/>
    </source>
</evidence>
<feature type="binding site" evidence="9">
    <location>
        <position position="116"/>
    </location>
    <ligand>
        <name>substrate</name>
    </ligand>
</feature>
<dbReference type="UniPathway" id="UPA00253">
    <property type="reaction ID" value="UER00330"/>
</dbReference>
<dbReference type="eggNOG" id="KOG3995">
    <property type="taxonomic scope" value="Eukaryota"/>
</dbReference>
<keyword evidence="3 9" id="KW-0963">Cytoplasm</keyword>
<dbReference type="STRING" id="535722.E4UYD5"/>
<evidence type="ECO:0000256" key="9">
    <source>
        <dbReference type="HAMAP-Rule" id="MF_03019"/>
    </source>
</evidence>
<feature type="binding site" evidence="9">
    <location>
        <position position="60"/>
    </location>
    <ligand>
        <name>Fe cation</name>
        <dbReference type="ChEBI" id="CHEBI:24875"/>
        <note>catalytic</note>
    </ligand>
</feature>
<feature type="binding site" evidence="9">
    <location>
        <position position="171"/>
    </location>
    <ligand>
        <name>a divalent metal cation</name>
        <dbReference type="ChEBI" id="CHEBI:60240"/>
    </ligand>
</feature>
<comment type="catalytic activity">
    <reaction evidence="9">
        <text>3-hydroxyanthranilate + O2 = (2Z,4Z)-2-amino-3-carboxymuconate 6-semialdehyde</text>
        <dbReference type="Rhea" id="RHEA:17953"/>
        <dbReference type="ChEBI" id="CHEBI:15379"/>
        <dbReference type="ChEBI" id="CHEBI:36559"/>
        <dbReference type="ChEBI" id="CHEBI:77612"/>
        <dbReference type="EC" id="1.13.11.6"/>
    </reaction>
</comment>
<comment type="similarity">
    <text evidence="9">Belongs to the 3-HAO family.</text>
</comment>
<dbReference type="RefSeq" id="XP_003172509.1">
    <property type="nucleotide sequence ID" value="XM_003172461.1"/>
</dbReference>
<comment type="function">
    <text evidence="2 9">Catalyzes the oxidative ring opening of 3-hydroxyanthranilate to 2-amino-3-carboxymuconate semialdehyde, which spontaneously cyclizes to quinolinate.</text>
</comment>